<evidence type="ECO:0000313" key="5">
    <source>
        <dbReference type="Proteomes" id="UP000030653"/>
    </source>
</evidence>
<dbReference type="GeneID" id="63684163"/>
<dbReference type="HOGENOM" id="CLU_663965_0_0_1"/>
<feature type="region of interest" description="Disordered" evidence="1">
    <location>
        <begin position="49"/>
        <end position="76"/>
    </location>
</feature>
<feature type="region of interest" description="Disordered" evidence="1">
    <location>
        <begin position="144"/>
        <end position="166"/>
    </location>
</feature>
<keyword evidence="5" id="KW-1185">Reference proteome</keyword>
<dbReference type="RefSeq" id="XP_040625682.1">
    <property type="nucleotide sequence ID" value="XM_040769101.1"/>
</dbReference>
<dbReference type="OrthoDB" id="10486808at2759"/>
<protein>
    <submittedName>
        <fullName evidence="4">Uncharacterized protein</fullName>
    </submittedName>
</protein>
<dbReference type="STRING" id="1858805.M5FTP0"/>
<proteinExistence type="predicted"/>
<organism evidence="4 5">
    <name type="scientific">Dacryopinax primogenitus (strain DJM 731)</name>
    <name type="common">Brown rot fungus</name>
    <dbReference type="NCBI Taxonomy" id="1858805"/>
    <lineage>
        <taxon>Eukaryota</taxon>
        <taxon>Fungi</taxon>
        <taxon>Dikarya</taxon>
        <taxon>Basidiomycota</taxon>
        <taxon>Agaricomycotina</taxon>
        <taxon>Dacrymycetes</taxon>
        <taxon>Dacrymycetales</taxon>
        <taxon>Dacrymycetaceae</taxon>
        <taxon>Dacryopinax</taxon>
    </lineage>
</organism>
<feature type="region of interest" description="Disordered" evidence="1">
    <location>
        <begin position="374"/>
        <end position="414"/>
    </location>
</feature>
<feature type="transmembrane region" description="Helical" evidence="2">
    <location>
        <begin position="100"/>
        <end position="126"/>
    </location>
</feature>
<evidence type="ECO:0000256" key="2">
    <source>
        <dbReference type="SAM" id="Phobius"/>
    </source>
</evidence>
<keyword evidence="2" id="KW-0812">Transmembrane</keyword>
<feature type="signal peptide" evidence="3">
    <location>
        <begin position="1"/>
        <end position="19"/>
    </location>
</feature>
<gene>
    <name evidence="4" type="ORF">DACRYDRAFT_110678</name>
</gene>
<sequence>MECIPSLISVLLYLHTSFALPLQQADLLLDRRQVTAAFPDVFAGLPGSTSFRPAPTSPPSRVLPLTPGASAATPTSTSLAGVELPNQNTITNLFVPGTRFFPLGVVIICLIVITGLTVLMVIFVVWSRRRKRYIPPNVPISRPIPPKTPPAVKTPKTPPPAKTTETPLGLLEKSKRMTRMGRTSVILITSSFNYWANKRKSSALPALPYSAKALSFSSFGTTISSALPTPNVPIELQAEPMSAMQRQVSNASGLFSAGPLSVWDGRSLAYGPDSAVSRVPPTPLPMNFPAITPIEPKSSYIEQLETPVQGPGGVPRLPVIAISPVVSWPPPLPGTSIPPVPEIPPQFGRPQLSRLTIPNPIVISKRRTPVVAVAPHLDRLEEEEPEPAGRRPLPKVPPPPPPPHGPLPAPPDRR</sequence>
<dbReference type="EMBL" id="JH795872">
    <property type="protein sequence ID" value="EJT98784.1"/>
    <property type="molecule type" value="Genomic_DNA"/>
</dbReference>
<accession>M5FTP0</accession>
<evidence type="ECO:0000313" key="4">
    <source>
        <dbReference type="EMBL" id="EJT98784.1"/>
    </source>
</evidence>
<feature type="compositionally biased region" description="Pro residues" evidence="1">
    <location>
        <begin position="394"/>
        <end position="414"/>
    </location>
</feature>
<feature type="chain" id="PRO_5004067280" evidence="3">
    <location>
        <begin position="20"/>
        <end position="414"/>
    </location>
</feature>
<keyword evidence="2" id="KW-0472">Membrane</keyword>
<reference evidence="4 5" key="1">
    <citation type="journal article" date="2012" name="Science">
        <title>The Paleozoic origin of enzymatic lignin decomposition reconstructed from 31 fungal genomes.</title>
        <authorList>
            <person name="Floudas D."/>
            <person name="Binder M."/>
            <person name="Riley R."/>
            <person name="Barry K."/>
            <person name="Blanchette R.A."/>
            <person name="Henrissat B."/>
            <person name="Martinez A.T."/>
            <person name="Otillar R."/>
            <person name="Spatafora J.W."/>
            <person name="Yadav J.S."/>
            <person name="Aerts A."/>
            <person name="Benoit I."/>
            <person name="Boyd A."/>
            <person name="Carlson A."/>
            <person name="Copeland A."/>
            <person name="Coutinho P.M."/>
            <person name="de Vries R.P."/>
            <person name="Ferreira P."/>
            <person name="Findley K."/>
            <person name="Foster B."/>
            <person name="Gaskell J."/>
            <person name="Glotzer D."/>
            <person name="Gorecki P."/>
            <person name="Heitman J."/>
            <person name="Hesse C."/>
            <person name="Hori C."/>
            <person name="Igarashi K."/>
            <person name="Jurgens J.A."/>
            <person name="Kallen N."/>
            <person name="Kersten P."/>
            <person name="Kohler A."/>
            <person name="Kuees U."/>
            <person name="Kumar T.K.A."/>
            <person name="Kuo A."/>
            <person name="LaButti K."/>
            <person name="Larrondo L.F."/>
            <person name="Lindquist E."/>
            <person name="Ling A."/>
            <person name="Lombard V."/>
            <person name="Lucas S."/>
            <person name="Lundell T."/>
            <person name="Martin R."/>
            <person name="McLaughlin D.J."/>
            <person name="Morgenstern I."/>
            <person name="Morin E."/>
            <person name="Murat C."/>
            <person name="Nagy L.G."/>
            <person name="Nolan M."/>
            <person name="Ohm R.A."/>
            <person name="Patyshakuliyeva A."/>
            <person name="Rokas A."/>
            <person name="Ruiz-Duenas F.J."/>
            <person name="Sabat G."/>
            <person name="Salamov A."/>
            <person name="Samejima M."/>
            <person name="Schmutz J."/>
            <person name="Slot J.C."/>
            <person name="St John F."/>
            <person name="Stenlid J."/>
            <person name="Sun H."/>
            <person name="Sun S."/>
            <person name="Syed K."/>
            <person name="Tsang A."/>
            <person name="Wiebenga A."/>
            <person name="Young D."/>
            <person name="Pisabarro A."/>
            <person name="Eastwood D.C."/>
            <person name="Martin F."/>
            <person name="Cullen D."/>
            <person name="Grigoriev I.V."/>
            <person name="Hibbett D.S."/>
        </authorList>
    </citation>
    <scope>NUCLEOTIDE SEQUENCE [LARGE SCALE GENOMIC DNA]</scope>
    <source>
        <strain evidence="4 5">DJM-731 SS1</strain>
    </source>
</reference>
<feature type="compositionally biased region" description="Low complexity" evidence="1">
    <location>
        <begin position="63"/>
        <end position="76"/>
    </location>
</feature>
<dbReference type="Proteomes" id="UP000030653">
    <property type="component" value="Unassembled WGS sequence"/>
</dbReference>
<name>M5FTP0_DACPD</name>
<keyword evidence="2" id="KW-1133">Transmembrane helix</keyword>
<evidence type="ECO:0000256" key="3">
    <source>
        <dbReference type="SAM" id="SignalP"/>
    </source>
</evidence>
<dbReference type="AlphaFoldDB" id="M5FTP0"/>
<evidence type="ECO:0000256" key="1">
    <source>
        <dbReference type="SAM" id="MobiDB-lite"/>
    </source>
</evidence>
<keyword evidence="3" id="KW-0732">Signal</keyword>